<comment type="catalytic activity">
    <reaction evidence="7 8">
        <text>tRNA(Pro) + L-proline + ATP = L-prolyl-tRNA(Pro) + AMP + diphosphate</text>
        <dbReference type="Rhea" id="RHEA:14305"/>
        <dbReference type="Rhea" id="RHEA-COMP:9700"/>
        <dbReference type="Rhea" id="RHEA-COMP:9702"/>
        <dbReference type="ChEBI" id="CHEBI:30616"/>
        <dbReference type="ChEBI" id="CHEBI:33019"/>
        <dbReference type="ChEBI" id="CHEBI:60039"/>
        <dbReference type="ChEBI" id="CHEBI:78442"/>
        <dbReference type="ChEBI" id="CHEBI:78532"/>
        <dbReference type="ChEBI" id="CHEBI:456215"/>
        <dbReference type="EC" id="6.1.1.15"/>
    </reaction>
</comment>
<keyword evidence="6 8" id="KW-0030">Aminoacyl-tRNA synthetase</keyword>
<dbReference type="InterPro" id="IPR002316">
    <property type="entry name" value="Pro-tRNA-ligase_IIa"/>
</dbReference>
<evidence type="ECO:0000256" key="6">
    <source>
        <dbReference type="ARBA" id="ARBA00023146"/>
    </source>
</evidence>
<dbReference type="Pfam" id="PF03129">
    <property type="entry name" value="HGTP_anticodon"/>
    <property type="match status" value="1"/>
</dbReference>
<evidence type="ECO:0000259" key="9">
    <source>
        <dbReference type="PROSITE" id="PS50862"/>
    </source>
</evidence>
<keyword evidence="1 8" id="KW-0963">Cytoplasm</keyword>
<comment type="similarity">
    <text evidence="8">Belongs to the class-II aminoacyl-tRNA synthetase family. ProS type 2 subfamily.</text>
</comment>
<dbReference type="GO" id="GO:0004827">
    <property type="term" value="F:proline-tRNA ligase activity"/>
    <property type="evidence" value="ECO:0007669"/>
    <property type="project" value="UniProtKB-UniRule"/>
</dbReference>
<dbReference type="PANTHER" id="PTHR42753:SF2">
    <property type="entry name" value="PROLINE--TRNA LIGASE"/>
    <property type="match status" value="1"/>
</dbReference>
<keyword evidence="5 8" id="KW-0648">Protein biosynthesis</keyword>
<dbReference type="GO" id="GO:0006433">
    <property type="term" value="P:prolyl-tRNA aminoacylation"/>
    <property type="evidence" value="ECO:0007669"/>
    <property type="project" value="UniProtKB-UniRule"/>
</dbReference>
<dbReference type="CDD" id="cd00779">
    <property type="entry name" value="ProRS_core_prok"/>
    <property type="match status" value="1"/>
</dbReference>
<dbReference type="FunFam" id="3.30.930.10:FF:000042">
    <property type="entry name" value="probable proline--tRNA ligase, mitochondrial"/>
    <property type="match status" value="1"/>
</dbReference>
<dbReference type="SUPFAM" id="SSF55681">
    <property type="entry name" value="Class II aaRS and biotin synthetases"/>
    <property type="match status" value="1"/>
</dbReference>
<dbReference type="PRINTS" id="PR01046">
    <property type="entry name" value="TRNASYNTHPRO"/>
</dbReference>
<dbReference type="PROSITE" id="PS50862">
    <property type="entry name" value="AA_TRNA_LIGASE_II"/>
    <property type="match status" value="1"/>
</dbReference>
<keyword evidence="3 8" id="KW-0547">Nucleotide-binding</keyword>
<dbReference type="Gene3D" id="3.30.930.10">
    <property type="entry name" value="Bira Bifunctional Protein, Domain 2"/>
    <property type="match status" value="1"/>
</dbReference>
<comment type="function">
    <text evidence="8">Catalyzes the attachment of proline to tRNA(Pro) in a two-step reaction: proline is first activated by ATP to form Pro-AMP and then transferred to the acceptor end of tRNA(Pro).</text>
</comment>
<feature type="domain" description="Aminoacyl-transfer RNA synthetases class-II family profile" evidence="9">
    <location>
        <begin position="38"/>
        <end position="341"/>
    </location>
</feature>
<dbReference type="InterPro" id="IPR033730">
    <property type="entry name" value="ProRS_core_prok"/>
</dbReference>
<keyword evidence="11" id="KW-1185">Reference proteome</keyword>
<dbReference type="InterPro" id="IPR004154">
    <property type="entry name" value="Anticodon-bd"/>
</dbReference>
<dbReference type="InterPro" id="IPR044140">
    <property type="entry name" value="ProRS_anticodon_short"/>
</dbReference>
<dbReference type="InterPro" id="IPR023716">
    <property type="entry name" value="Prolyl-tRNA_ligase_IIa_type2"/>
</dbReference>
<sequence length="445" mass="50145">MRLSRYFLPVLKENPAEAQIVSHRYMLRAGMIKQQAAGIYSWLPMGFKVLKRIEQIVHEEQIRAGHIPLLMPTLQPADLWRESGRYDDYGAEMLRIKDRHERDMLYGPTNEEMITDIFRSHVNSYKDLPLTLYHIQWKFRDEVRPRFGVMRGREFLMKDGYNFDLTKEDALHAYNRHMVSYLRTYERMGLTAIPMRAASGPIGGDNTHEFLVLASTGESEVFYDDRVTALKLGDREVDFDNRAEVLGICEEFTSLYARTDETHDEAAFNAVPEAHRKVGRGIEVGQIFYFGTKYSEPMGATVVTADGNRVPVEMGSHGIGVSRLLGAIIEASHDDKGIIWPEGVTPFHCGIVNLKQGDSATDAACEGLYKAIKSRGLDPLYDDRDERAGAKFATMDLIGLPWRITVGPRGLASGVVELTSRRTGESEEMSAEAAVDRIAQIYAGI</sequence>
<proteinExistence type="inferred from homology"/>
<reference evidence="10 11" key="1">
    <citation type="submission" date="2018-04" db="EMBL/GenBank/DDBJ databases">
        <title>Genomic Encyclopedia of Archaeal and Bacterial Type Strains, Phase II (KMG-II): from individual species to whole genera.</title>
        <authorList>
            <person name="Goeker M."/>
        </authorList>
    </citation>
    <scope>NUCLEOTIDE SEQUENCE [LARGE SCALE GENOMIC DNA]</scope>
    <source>
        <strain evidence="10 11">DSM 21823</strain>
    </source>
</reference>
<dbReference type="InterPro" id="IPR002314">
    <property type="entry name" value="aa-tRNA-synt_IIb"/>
</dbReference>
<dbReference type="HAMAP" id="MF_01570">
    <property type="entry name" value="Pro_tRNA_synth_type2"/>
    <property type="match status" value="1"/>
</dbReference>
<evidence type="ECO:0000256" key="5">
    <source>
        <dbReference type="ARBA" id="ARBA00022917"/>
    </source>
</evidence>
<dbReference type="AlphaFoldDB" id="A0A2T6BBY2"/>
<accession>A0A2T6BBY2</accession>
<dbReference type="GO" id="GO:0005524">
    <property type="term" value="F:ATP binding"/>
    <property type="evidence" value="ECO:0007669"/>
    <property type="project" value="UniProtKB-UniRule"/>
</dbReference>
<dbReference type="NCBIfam" id="NF008979">
    <property type="entry name" value="PRK12325.1"/>
    <property type="match status" value="1"/>
</dbReference>
<dbReference type="InterPro" id="IPR006195">
    <property type="entry name" value="aa-tRNA-synth_II"/>
</dbReference>
<organism evidence="10 11">
    <name type="scientific">Gemmobacter caeni</name>
    <dbReference type="NCBI Taxonomy" id="589035"/>
    <lineage>
        <taxon>Bacteria</taxon>
        <taxon>Pseudomonadati</taxon>
        <taxon>Pseudomonadota</taxon>
        <taxon>Alphaproteobacteria</taxon>
        <taxon>Rhodobacterales</taxon>
        <taxon>Paracoccaceae</taxon>
        <taxon>Gemmobacter</taxon>
    </lineage>
</organism>
<dbReference type="InterPro" id="IPR045864">
    <property type="entry name" value="aa-tRNA-synth_II/BPL/LPL"/>
</dbReference>
<evidence type="ECO:0000256" key="7">
    <source>
        <dbReference type="ARBA" id="ARBA00047671"/>
    </source>
</evidence>
<dbReference type="PANTHER" id="PTHR42753">
    <property type="entry name" value="MITOCHONDRIAL RIBOSOME PROTEIN L39/PROLYL-TRNA LIGASE FAMILY MEMBER"/>
    <property type="match status" value="1"/>
</dbReference>
<evidence type="ECO:0000313" key="11">
    <source>
        <dbReference type="Proteomes" id="UP000244224"/>
    </source>
</evidence>
<dbReference type="RefSeq" id="WP_108127303.1">
    <property type="nucleotide sequence ID" value="NZ_QBKP01000001.1"/>
</dbReference>
<dbReference type="OrthoDB" id="9809052at2"/>
<dbReference type="InterPro" id="IPR036621">
    <property type="entry name" value="Anticodon-bd_dom_sf"/>
</dbReference>
<dbReference type="EC" id="6.1.1.15" evidence="8"/>
<keyword evidence="4 8" id="KW-0067">ATP-binding</keyword>
<dbReference type="EMBL" id="QBKP01000001">
    <property type="protein sequence ID" value="PTX53578.1"/>
    <property type="molecule type" value="Genomic_DNA"/>
</dbReference>
<dbReference type="Proteomes" id="UP000244224">
    <property type="component" value="Unassembled WGS sequence"/>
</dbReference>
<evidence type="ECO:0000256" key="8">
    <source>
        <dbReference type="HAMAP-Rule" id="MF_01570"/>
    </source>
</evidence>
<dbReference type="SUPFAM" id="SSF52954">
    <property type="entry name" value="Class II aaRS ABD-related"/>
    <property type="match status" value="1"/>
</dbReference>
<evidence type="ECO:0000256" key="1">
    <source>
        <dbReference type="ARBA" id="ARBA00022490"/>
    </source>
</evidence>
<comment type="caution">
    <text evidence="10">The sequence shown here is derived from an EMBL/GenBank/DDBJ whole genome shotgun (WGS) entry which is preliminary data.</text>
</comment>
<gene>
    <name evidence="8" type="primary">proS</name>
    <name evidence="10" type="ORF">C8N34_101499</name>
</gene>
<comment type="subcellular location">
    <subcellularLocation>
        <location evidence="8">Cytoplasm</location>
    </subcellularLocation>
</comment>
<keyword evidence="2 8" id="KW-0436">Ligase</keyword>
<name>A0A2T6BBY2_9RHOB</name>
<dbReference type="InterPro" id="IPR050062">
    <property type="entry name" value="Pro-tRNA_synthetase"/>
</dbReference>
<comment type="subunit">
    <text evidence="8">Homodimer.</text>
</comment>
<protein>
    <recommendedName>
        <fullName evidence="8">Proline--tRNA ligase</fullName>
        <ecNumber evidence="8">6.1.1.15</ecNumber>
    </recommendedName>
    <alternativeName>
        <fullName evidence="8">Prolyl-tRNA synthetase</fullName>
        <shortName evidence="8">ProRS</shortName>
    </alternativeName>
</protein>
<evidence type="ECO:0000256" key="2">
    <source>
        <dbReference type="ARBA" id="ARBA00022598"/>
    </source>
</evidence>
<evidence type="ECO:0000256" key="4">
    <source>
        <dbReference type="ARBA" id="ARBA00022840"/>
    </source>
</evidence>
<dbReference type="Pfam" id="PF00587">
    <property type="entry name" value="tRNA-synt_2b"/>
    <property type="match status" value="1"/>
</dbReference>
<evidence type="ECO:0000313" key="10">
    <source>
        <dbReference type="EMBL" id="PTX53578.1"/>
    </source>
</evidence>
<dbReference type="Gene3D" id="3.40.50.800">
    <property type="entry name" value="Anticodon-binding domain"/>
    <property type="match status" value="1"/>
</dbReference>
<dbReference type="FunFam" id="3.40.50.800:FF:000032">
    <property type="entry name" value="Proline--tRNA ligase"/>
    <property type="match status" value="1"/>
</dbReference>
<dbReference type="GO" id="GO:0005829">
    <property type="term" value="C:cytosol"/>
    <property type="evidence" value="ECO:0007669"/>
    <property type="project" value="TreeGrafter"/>
</dbReference>
<dbReference type="CDD" id="cd00861">
    <property type="entry name" value="ProRS_anticodon_short"/>
    <property type="match status" value="1"/>
</dbReference>
<evidence type="ECO:0000256" key="3">
    <source>
        <dbReference type="ARBA" id="ARBA00022741"/>
    </source>
</evidence>